<feature type="region of interest" description="Disordered" evidence="14">
    <location>
        <begin position="247"/>
        <end position="266"/>
    </location>
</feature>
<evidence type="ECO:0000256" key="9">
    <source>
        <dbReference type="ARBA" id="ARBA00022871"/>
    </source>
</evidence>
<feature type="compositionally biased region" description="Low complexity" evidence="14">
    <location>
        <begin position="248"/>
        <end position="258"/>
    </location>
</feature>
<dbReference type="GO" id="GO:0003724">
    <property type="term" value="F:RNA helicase activity"/>
    <property type="evidence" value="ECO:0007669"/>
    <property type="project" value="UniProtKB-EC"/>
</dbReference>
<organism evidence="18 19">
    <name type="scientific">Parthenolecanium corni</name>
    <dbReference type="NCBI Taxonomy" id="536013"/>
    <lineage>
        <taxon>Eukaryota</taxon>
        <taxon>Metazoa</taxon>
        <taxon>Ecdysozoa</taxon>
        <taxon>Arthropoda</taxon>
        <taxon>Hexapoda</taxon>
        <taxon>Insecta</taxon>
        <taxon>Pterygota</taxon>
        <taxon>Neoptera</taxon>
        <taxon>Paraneoptera</taxon>
        <taxon>Hemiptera</taxon>
        <taxon>Sternorrhyncha</taxon>
        <taxon>Coccoidea</taxon>
        <taxon>Coccidae</taxon>
        <taxon>Parthenolecanium</taxon>
    </lineage>
</organism>
<dbReference type="InterPro" id="IPR027417">
    <property type="entry name" value="P-loop_NTPase"/>
</dbReference>
<dbReference type="PROSITE" id="PS51203">
    <property type="entry name" value="CS"/>
    <property type="match status" value="1"/>
</dbReference>
<dbReference type="InterPro" id="IPR007052">
    <property type="entry name" value="CS_dom"/>
</dbReference>
<dbReference type="GO" id="GO:0031047">
    <property type="term" value="P:regulatory ncRNA-mediated gene silencing"/>
    <property type="evidence" value="ECO:0007669"/>
    <property type="project" value="UniProtKB-KW"/>
</dbReference>
<dbReference type="InterPro" id="IPR011545">
    <property type="entry name" value="DEAD/DEAH_box_helicase_dom"/>
</dbReference>
<evidence type="ECO:0000256" key="4">
    <source>
        <dbReference type="ARBA" id="ARBA00022741"/>
    </source>
</evidence>
<feature type="domain" description="CS" evidence="17">
    <location>
        <begin position="1035"/>
        <end position="1127"/>
    </location>
</feature>
<evidence type="ECO:0000256" key="1">
    <source>
        <dbReference type="ARBA" id="ARBA00012552"/>
    </source>
</evidence>
<dbReference type="GO" id="GO:0042078">
    <property type="term" value="P:germ-line stem cell division"/>
    <property type="evidence" value="ECO:0007669"/>
    <property type="project" value="TreeGrafter"/>
</dbReference>
<feature type="zinc finger region" description="C3H1-type" evidence="13">
    <location>
        <begin position="723"/>
        <end position="751"/>
    </location>
</feature>
<reference evidence="18 19" key="1">
    <citation type="submission" date="2024-03" db="EMBL/GenBank/DDBJ databases">
        <title>Adaptation during the transition from Ophiocordyceps entomopathogen to insect associate is accompanied by gene loss and intensified selection.</title>
        <authorList>
            <person name="Ward C.M."/>
            <person name="Onetto C.A."/>
            <person name="Borneman A.R."/>
        </authorList>
    </citation>
    <scope>NUCLEOTIDE SEQUENCE [LARGE SCALE GENOMIC DNA]</scope>
    <source>
        <strain evidence="18">AWRI1</strain>
        <tissue evidence="18">Single Adult Female</tissue>
    </source>
</reference>
<feature type="domain" description="Helicase ATP-binding" evidence="16">
    <location>
        <begin position="341"/>
        <end position="510"/>
    </location>
</feature>
<keyword evidence="11" id="KW-0469">Meiosis</keyword>
<dbReference type="GO" id="GO:0016787">
    <property type="term" value="F:hydrolase activity"/>
    <property type="evidence" value="ECO:0007669"/>
    <property type="project" value="UniProtKB-KW"/>
</dbReference>
<evidence type="ECO:0000256" key="7">
    <source>
        <dbReference type="ARBA" id="ARBA00022806"/>
    </source>
</evidence>
<dbReference type="Pfam" id="PF00567">
    <property type="entry name" value="TUDOR"/>
    <property type="match status" value="1"/>
</dbReference>
<keyword evidence="2" id="KW-0217">Developmental protein</keyword>
<dbReference type="Pfam" id="PF00270">
    <property type="entry name" value="DEAD"/>
    <property type="match status" value="1"/>
</dbReference>
<dbReference type="InterPro" id="IPR008978">
    <property type="entry name" value="HSP20-like_chaperone"/>
</dbReference>
<dbReference type="GO" id="GO:0007283">
    <property type="term" value="P:spermatogenesis"/>
    <property type="evidence" value="ECO:0007669"/>
    <property type="project" value="UniProtKB-KW"/>
</dbReference>
<evidence type="ECO:0000256" key="5">
    <source>
        <dbReference type="ARBA" id="ARBA00022782"/>
    </source>
</evidence>
<dbReference type="InterPro" id="IPR002999">
    <property type="entry name" value="Tudor"/>
</dbReference>
<name>A0AAN9XZT6_9HEMI</name>
<feature type="domain" description="C3H1-type" evidence="15">
    <location>
        <begin position="723"/>
        <end position="751"/>
    </location>
</feature>
<evidence type="ECO:0000313" key="19">
    <source>
        <dbReference type="Proteomes" id="UP001367676"/>
    </source>
</evidence>
<dbReference type="Gene3D" id="2.30.30.140">
    <property type="match status" value="1"/>
</dbReference>
<dbReference type="SUPFAM" id="SSF63748">
    <property type="entry name" value="Tudor/PWWP/MBT"/>
    <property type="match status" value="1"/>
</dbReference>
<keyword evidence="10" id="KW-0943">RNA-mediated gene silencing</keyword>
<protein>
    <recommendedName>
        <fullName evidence="1">RNA helicase</fullName>
        <ecNumber evidence="1">3.6.4.13</ecNumber>
    </recommendedName>
</protein>
<evidence type="ECO:0000259" key="15">
    <source>
        <dbReference type="PROSITE" id="PS50103"/>
    </source>
</evidence>
<gene>
    <name evidence="18" type="ORF">V9T40_011749</name>
</gene>
<dbReference type="PROSITE" id="PS50103">
    <property type="entry name" value="ZF_C3H1"/>
    <property type="match status" value="1"/>
</dbReference>
<dbReference type="CDD" id="cd20379">
    <property type="entry name" value="Tudor_dTUD-like"/>
    <property type="match status" value="1"/>
</dbReference>
<dbReference type="SUPFAM" id="SSF49764">
    <property type="entry name" value="HSP20-like chaperones"/>
    <property type="match status" value="1"/>
</dbReference>
<dbReference type="GO" id="GO:0008270">
    <property type="term" value="F:zinc ion binding"/>
    <property type="evidence" value="ECO:0007669"/>
    <property type="project" value="UniProtKB-KW"/>
</dbReference>
<dbReference type="EC" id="3.6.4.13" evidence="1"/>
<keyword evidence="13" id="KW-0863">Zinc-finger</keyword>
<keyword evidence="19" id="KW-1185">Reference proteome</keyword>
<dbReference type="EMBL" id="JBBCAQ010000036">
    <property type="protein sequence ID" value="KAK7575463.1"/>
    <property type="molecule type" value="Genomic_DNA"/>
</dbReference>
<evidence type="ECO:0000256" key="2">
    <source>
        <dbReference type="ARBA" id="ARBA00022473"/>
    </source>
</evidence>
<evidence type="ECO:0000256" key="12">
    <source>
        <dbReference type="ARBA" id="ARBA00047984"/>
    </source>
</evidence>
<dbReference type="PROSITE" id="PS51192">
    <property type="entry name" value="HELICASE_ATP_BIND_1"/>
    <property type="match status" value="1"/>
</dbReference>
<keyword evidence="13" id="KW-0862">Zinc</keyword>
<dbReference type="SUPFAM" id="SSF52540">
    <property type="entry name" value="P-loop containing nucleoside triphosphate hydrolases"/>
    <property type="match status" value="2"/>
</dbReference>
<dbReference type="InterPro" id="IPR014001">
    <property type="entry name" value="Helicase_ATP-bd"/>
</dbReference>
<evidence type="ECO:0000256" key="11">
    <source>
        <dbReference type="ARBA" id="ARBA00023254"/>
    </source>
</evidence>
<dbReference type="SMART" id="SM00487">
    <property type="entry name" value="DEXDc"/>
    <property type="match status" value="1"/>
</dbReference>
<dbReference type="PANTHER" id="PTHR22655:SF2">
    <property type="entry name" value="ATP-DEPENDENT RNA HELICASE TDRD12-RELATED"/>
    <property type="match status" value="1"/>
</dbReference>
<comment type="catalytic activity">
    <reaction evidence="12">
        <text>ATP + H2O = ADP + phosphate + H(+)</text>
        <dbReference type="Rhea" id="RHEA:13065"/>
        <dbReference type="ChEBI" id="CHEBI:15377"/>
        <dbReference type="ChEBI" id="CHEBI:15378"/>
        <dbReference type="ChEBI" id="CHEBI:30616"/>
        <dbReference type="ChEBI" id="CHEBI:43474"/>
        <dbReference type="ChEBI" id="CHEBI:456216"/>
        <dbReference type="EC" id="3.6.4.13"/>
    </reaction>
</comment>
<dbReference type="Proteomes" id="UP001367676">
    <property type="component" value="Unassembled WGS sequence"/>
</dbReference>
<keyword evidence="4" id="KW-0547">Nucleotide-binding</keyword>
<evidence type="ECO:0000259" key="17">
    <source>
        <dbReference type="PROSITE" id="PS51203"/>
    </source>
</evidence>
<evidence type="ECO:0000313" key="18">
    <source>
        <dbReference type="EMBL" id="KAK7575463.1"/>
    </source>
</evidence>
<evidence type="ECO:0000259" key="16">
    <source>
        <dbReference type="PROSITE" id="PS51192"/>
    </source>
</evidence>
<evidence type="ECO:0000256" key="8">
    <source>
        <dbReference type="ARBA" id="ARBA00022840"/>
    </source>
</evidence>
<keyword evidence="9" id="KW-0744">Spermatogenesis</keyword>
<keyword evidence="6" id="KW-0378">Hydrolase</keyword>
<keyword evidence="7" id="KW-0347">Helicase</keyword>
<evidence type="ECO:0000256" key="14">
    <source>
        <dbReference type="SAM" id="MobiDB-lite"/>
    </source>
</evidence>
<keyword evidence="13" id="KW-0479">Metal-binding</keyword>
<proteinExistence type="predicted"/>
<dbReference type="InterPro" id="IPR000571">
    <property type="entry name" value="Znf_CCCH"/>
</dbReference>
<sequence length="1191" mass="137177">MMEERHVIRKRINVRSVERAGYIIAHEYYSPESPMMQQLFIMEKEMTRRFGNDPFPHYRHIELFPEKLVAVSITSGKTWVRGFILERKTVRTTDVFLKIHLIDYCYQELISLEDVRPLPGEFDTSVLECQGMKIVLYGVEPAFVKIDLVDDNKLSGSMQFYEKDKKFILEQCENAESIYFEEICRVEEFYFGNVLLKQSDGSLLGLRELLLQTDNAIECSDFESKQATSARNHCDYNDCDRSHHADVESSLSRRSSSPDLRESANLSNSQTTFSILSSSVEEQSLHERNDLIDKVLVVSGNSTNRIKAVSSFVGSSLDSETLDMLKRLQIRDMSRCQKYLIPAVLSGQNVTVIDGPEAGKTAGVLISLVSLMRKSSKEKQKGLGARAVVVCPYSAKCERVYKDCLRFIQGRLNVTDVSFDPISVNVAYGLGVELEKKNLIDLLKGYDILVCTPKRLLRLLDNEVAFDFKRLSHIVFDDMDTLINSFDAEITQILTHVRRKSKPPQRIFISNQWIPVLKPFIKEDVEHQRGFLLIPSYLDAALFVRLKSIWRCISDERNKLDIIIEMLNRETEFRNIVVTFSNKDNIDSIHEAVQNSYTVKDWQNDVDRKRCPVLFCTDYVLRDLHVYEADCVIHYSLPEHKMEFLFRFSVLLDRLQSLADKIIHPNGRQIHPCKRPEMYIFSNMKNVKEFPAIMKIMQQLGAEIPDNLKDSAKDVFRTNEMLKKRSVLCPNLKEFGRCFEESRCKFRHIVLQDDSPDENLPSNGYVKAFVTRVFSATHFSVRILERAVEPTGPCKTRVRNKIGDIVAFKKNGEFHRVQIIELPQADISQEDDESQVAKRAFVKFIDDGLLEEIPVRTQNLIELPTSLASIPPAIVEIFICNLLPIDNDVGWSDQITDIVRDKIMSFQKYENYFFTGKVEFVLGRNLWLDSFKCERVERNVKDPITIFSVSKMLCQQQSAIHNEQHLLSLLQMREDAGFEKIRSTANFRHYQGNALGSDVNDANKVPSKNDSVFLKPTPVESKSKNNASSLIVENSLKPQVEWRQDSVHVILNVAVNSDPDKFKVEPIKQGRKTRLHFRAWMDQKFYEFDEVLFSNIQKFSVESYKSGVFICIKMTKLLTGIKWKQLFRTNAPCKWVRIDKNVIDSSDDDSDLEENQSQNFRDIAEYDMCSNSDASEDDVSDSCVNGCYSDN</sequence>
<evidence type="ECO:0000256" key="10">
    <source>
        <dbReference type="ARBA" id="ARBA00023158"/>
    </source>
</evidence>
<keyword evidence="3" id="KW-0677">Repeat</keyword>
<dbReference type="CDD" id="cd20435">
    <property type="entry name" value="Tudor_TDRD12_rpt2"/>
    <property type="match status" value="1"/>
</dbReference>
<accession>A0AAN9XZT6</accession>
<keyword evidence="5" id="KW-0221">Differentiation</keyword>
<dbReference type="Gene3D" id="3.40.50.300">
    <property type="entry name" value="P-loop containing nucleotide triphosphate hydrolases"/>
    <property type="match status" value="2"/>
</dbReference>
<dbReference type="AlphaFoldDB" id="A0AAN9XZT6"/>
<dbReference type="GO" id="GO:0051321">
    <property type="term" value="P:meiotic cell cycle"/>
    <property type="evidence" value="ECO:0007669"/>
    <property type="project" value="UniProtKB-KW"/>
</dbReference>
<keyword evidence="8" id="KW-0067">ATP-binding</keyword>
<evidence type="ECO:0000256" key="3">
    <source>
        <dbReference type="ARBA" id="ARBA00022737"/>
    </source>
</evidence>
<dbReference type="GO" id="GO:0003676">
    <property type="term" value="F:nucleic acid binding"/>
    <property type="evidence" value="ECO:0007669"/>
    <property type="project" value="InterPro"/>
</dbReference>
<evidence type="ECO:0000256" key="13">
    <source>
        <dbReference type="PROSITE-ProRule" id="PRU00723"/>
    </source>
</evidence>
<dbReference type="GO" id="GO:0005524">
    <property type="term" value="F:ATP binding"/>
    <property type="evidence" value="ECO:0007669"/>
    <property type="project" value="UniProtKB-KW"/>
</dbReference>
<dbReference type="PANTHER" id="PTHR22655">
    <property type="entry name" value="ATP-DEPENDENT RNA HELICASE TDRD12-RELATED"/>
    <property type="match status" value="1"/>
</dbReference>
<comment type="caution">
    <text evidence="18">The sequence shown here is derived from an EMBL/GenBank/DDBJ whole genome shotgun (WGS) entry which is preliminary data.</text>
</comment>
<evidence type="ECO:0000256" key="6">
    <source>
        <dbReference type="ARBA" id="ARBA00022801"/>
    </source>
</evidence>
<dbReference type="Gene3D" id="2.60.40.790">
    <property type="match status" value="1"/>
</dbReference>